<keyword evidence="1" id="KW-0175">Coiled coil</keyword>
<dbReference type="GO" id="GO:0051988">
    <property type="term" value="P:regulation of attachment of spindle microtubules to kinetochore"/>
    <property type="evidence" value="ECO:0007669"/>
    <property type="project" value="InterPro"/>
</dbReference>
<reference evidence="2 3" key="1">
    <citation type="submission" date="2019-09" db="EMBL/GenBank/DDBJ databases">
        <title>Bird 10,000 Genomes (B10K) Project - Family phase.</title>
        <authorList>
            <person name="Zhang G."/>
        </authorList>
    </citation>
    <scope>NUCLEOTIDE SEQUENCE [LARGE SCALE GENOMIC DNA]</scope>
    <source>
        <strain evidence="2">B10K-DU-003-06</strain>
    </source>
</reference>
<proteinExistence type="predicted"/>
<evidence type="ECO:0000256" key="1">
    <source>
        <dbReference type="SAM" id="Coils"/>
    </source>
</evidence>
<feature type="non-terminal residue" evidence="2">
    <location>
        <position position="1"/>
    </location>
</feature>
<dbReference type="PANTHER" id="PTHR15347:SF1">
    <property type="entry name" value="SPERM-ASSOCIATED ANTIGEN 5"/>
    <property type="match status" value="1"/>
</dbReference>
<accession>A0A7K5B3B6</accession>
<feature type="coiled-coil region" evidence="1">
    <location>
        <begin position="27"/>
        <end position="97"/>
    </location>
</feature>
<dbReference type="InterPro" id="IPR028728">
    <property type="entry name" value="Astrin"/>
</dbReference>
<dbReference type="GO" id="GO:0051301">
    <property type="term" value="P:cell division"/>
    <property type="evidence" value="ECO:0007669"/>
    <property type="project" value="InterPro"/>
</dbReference>
<dbReference type="AlphaFoldDB" id="A0A7K5B3B6"/>
<organism evidence="2 3">
    <name type="scientific">Furnarius figulus</name>
    <dbReference type="NCBI Taxonomy" id="463165"/>
    <lineage>
        <taxon>Eukaryota</taxon>
        <taxon>Metazoa</taxon>
        <taxon>Chordata</taxon>
        <taxon>Craniata</taxon>
        <taxon>Vertebrata</taxon>
        <taxon>Euteleostomi</taxon>
        <taxon>Archelosauria</taxon>
        <taxon>Archosauria</taxon>
        <taxon>Dinosauria</taxon>
        <taxon>Saurischia</taxon>
        <taxon>Theropoda</taxon>
        <taxon>Coelurosauria</taxon>
        <taxon>Aves</taxon>
        <taxon>Neognathae</taxon>
        <taxon>Neoaves</taxon>
        <taxon>Telluraves</taxon>
        <taxon>Australaves</taxon>
        <taxon>Passeriformes</taxon>
        <taxon>Furnariidae</taxon>
        <taxon>Furnarius</taxon>
    </lineage>
</organism>
<evidence type="ECO:0000313" key="2">
    <source>
        <dbReference type="EMBL" id="NWR90210.1"/>
    </source>
</evidence>
<comment type="caution">
    <text evidence="2">The sequence shown here is derived from an EMBL/GenBank/DDBJ whole genome shotgun (WGS) entry which is preliminary data.</text>
</comment>
<protein>
    <submittedName>
        <fullName evidence="2">SPAG5 protein</fullName>
    </submittedName>
</protein>
<keyword evidence="3" id="KW-1185">Reference proteome</keyword>
<evidence type="ECO:0000313" key="3">
    <source>
        <dbReference type="Proteomes" id="UP000529852"/>
    </source>
</evidence>
<dbReference type="Proteomes" id="UP000529852">
    <property type="component" value="Unassembled WGS sequence"/>
</dbReference>
<gene>
    <name evidence="2" type="primary">Spag5_0</name>
    <name evidence="2" type="ORF">FURFIG_R10931</name>
</gene>
<dbReference type="PANTHER" id="PTHR15347">
    <property type="entry name" value="SPERM-ASSOCIATED ANTIGEN 5"/>
    <property type="match status" value="1"/>
</dbReference>
<feature type="non-terminal residue" evidence="2">
    <location>
        <position position="97"/>
    </location>
</feature>
<name>A0A7K5B3B6_9FURN</name>
<sequence length="97" mass="11591">QNEKVLKGVVKQQEEKIFQLIDKSGEVSILKNEIFHLKRSLQHAETESKVLWEELRGKEPKVDTTHVQERLRQQQEVDKLRLMLLEKENERQMLSDK</sequence>
<dbReference type="EMBL" id="VYZD01000418">
    <property type="protein sequence ID" value="NWR90210.1"/>
    <property type="molecule type" value="Genomic_DNA"/>
</dbReference>